<keyword evidence="2" id="KW-0812">Transmembrane</keyword>
<dbReference type="PANTHER" id="PTHR34703">
    <property type="entry name" value="ANTIPORTER SUBUNIT MNHG2-RELATED"/>
    <property type="match status" value="1"/>
</dbReference>
<dbReference type="InterPro" id="IPR005133">
    <property type="entry name" value="PhaG_MnhG_YufB"/>
</dbReference>
<evidence type="ECO:0000256" key="2">
    <source>
        <dbReference type="SAM" id="Phobius"/>
    </source>
</evidence>
<dbReference type="Proteomes" id="UP001501057">
    <property type="component" value="Unassembled WGS sequence"/>
</dbReference>
<accession>A0ABP4W758</accession>
<gene>
    <name evidence="3" type="primary">mnhG</name>
    <name evidence="3" type="ORF">GCM10009710_28540</name>
</gene>
<comment type="similarity">
    <text evidence="1">Belongs to the CPA3 antiporters (TC 2.A.63) subunit G family.</text>
</comment>
<sequence>MIDVIAGIFLVTGALLALAASIALVRFPDVFSRMHAATKPQTLGLICILVGLALRLQTTVATTTVLLIIAFQLLTAPVASHMVGRAGHRIGLLDPKRLSRNDLDD</sequence>
<dbReference type="PANTHER" id="PTHR34703:SF1">
    <property type="entry name" value="ANTIPORTER SUBUNIT MNHG2-RELATED"/>
    <property type="match status" value="1"/>
</dbReference>
<reference evidence="4" key="1">
    <citation type="journal article" date="2019" name="Int. J. Syst. Evol. Microbiol.">
        <title>The Global Catalogue of Microorganisms (GCM) 10K type strain sequencing project: providing services to taxonomists for standard genome sequencing and annotation.</title>
        <authorList>
            <consortium name="The Broad Institute Genomics Platform"/>
            <consortium name="The Broad Institute Genome Sequencing Center for Infectious Disease"/>
            <person name="Wu L."/>
            <person name="Ma J."/>
        </authorList>
    </citation>
    <scope>NUCLEOTIDE SEQUENCE [LARGE SCALE GENOMIC DNA]</scope>
    <source>
        <strain evidence="4">JCM 13518</strain>
    </source>
</reference>
<evidence type="ECO:0000313" key="3">
    <source>
        <dbReference type="EMBL" id="GAA1746765.1"/>
    </source>
</evidence>
<dbReference type="EMBL" id="BAAAME010000005">
    <property type="protein sequence ID" value="GAA1746765.1"/>
    <property type="molecule type" value="Genomic_DNA"/>
</dbReference>
<feature type="transmembrane region" description="Helical" evidence="2">
    <location>
        <begin position="43"/>
        <end position="71"/>
    </location>
</feature>
<dbReference type="Pfam" id="PF03334">
    <property type="entry name" value="PhaG_MnhG_YufB"/>
    <property type="match status" value="1"/>
</dbReference>
<protein>
    <submittedName>
        <fullName evidence="3">Monovalent cation/H(+) antiporter subunit G</fullName>
    </submittedName>
</protein>
<evidence type="ECO:0000256" key="1">
    <source>
        <dbReference type="ARBA" id="ARBA00008404"/>
    </source>
</evidence>
<comment type="caution">
    <text evidence="3">The sequence shown here is derived from an EMBL/GenBank/DDBJ whole genome shotgun (WGS) entry which is preliminary data.</text>
</comment>
<dbReference type="NCBIfam" id="TIGR01300">
    <property type="entry name" value="CPA3_mnhG_phaG"/>
    <property type="match status" value="1"/>
</dbReference>
<proteinExistence type="inferred from homology"/>
<evidence type="ECO:0000313" key="4">
    <source>
        <dbReference type="Proteomes" id="UP001501057"/>
    </source>
</evidence>
<keyword evidence="2" id="KW-0472">Membrane</keyword>
<dbReference type="RefSeq" id="WP_344202824.1">
    <property type="nucleotide sequence ID" value="NZ_BAAAME010000005.1"/>
</dbReference>
<organism evidence="3 4">
    <name type="scientific">Aeromicrobium alkaliterrae</name>
    <dbReference type="NCBI Taxonomy" id="302168"/>
    <lineage>
        <taxon>Bacteria</taxon>
        <taxon>Bacillati</taxon>
        <taxon>Actinomycetota</taxon>
        <taxon>Actinomycetes</taxon>
        <taxon>Propionibacteriales</taxon>
        <taxon>Nocardioidaceae</taxon>
        <taxon>Aeromicrobium</taxon>
    </lineage>
</organism>
<keyword evidence="4" id="KW-1185">Reference proteome</keyword>
<dbReference type="NCBIfam" id="NF009314">
    <property type="entry name" value="PRK12674.1-2"/>
    <property type="match status" value="1"/>
</dbReference>
<keyword evidence="2" id="KW-1133">Transmembrane helix</keyword>
<name>A0ABP4W758_9ACTN</name>